<gene>
    <name evidence="6" type="ORF">RHSIM_Rhsim09G0117900</name>
</gene>
<dbReference type="InterPro" id="IPR002423">
    <property type="entry name" value="Cpn60/GroEL/TCP-1"/>
</dbReference>
<dbReference type="SUPFAM" id="SSF48592">
    <property type="entry name" value="GroEL equatorial domain-like"/>
    <property type="match status" value="1"/>
</dbReference>
<dbReference type="Gene3D" id="1.10.560.10">
    <property type="entry name" value="GroEL-like equatorial domain"/>
    <property type="match status" value="2"/>
</dbReference>
<dbReference type="Proteomes" id="UP000626092">
    <property type="component" value="Unassembled WGS sequence"/>
</dbReference>
<comment type="similarity">
    <text evidence="1 5">Belongs to the chaperonin (HSP60) family.</text>
</comment>
<dbReference type="InterPro" id="IPR001844">
    <property type="entry name" value="Cpn60/GroEL"/>
</dbReference>
<keyword evidence="7" id="KW-1185">Reference proteome</keyword>
<dbReference type="EMBL" id="WJXA01000009">
    <property type="protein sequence ID" value="KAF7132393.1"/>
    <property type="molecule type" value="Genomic_DNA"/>
</dbReference>
<dbReference type="InterPro" id="IPR027410">
    <property type="entry name" value="TCP-1-like_intermed_sf"/>
</dbReference>
<reference evidence="6" key="1">
    <citation type="submission" date="2019-11" db="EMBL/GenBank/DDBJ databases">
        <authorList>
            <person name="Liu Y."/>
            <person name="Hou J."/>
            <person name="Li T.-Q."/>
            <person name="Guan C.-H."/>
            <person name="Wu X."/>
            <person name="Wu H.-Z."/>
            <person name="Ling F."/>
            <person name="Zhang R."/>
            <person name="Shi X.-G."/>
            <person name="Ren J.-P."/>
            <person name="Chen E.-F."/>
            <person name="Sun J.-M."/>
        </authorList>
    </citation>
    <scope>NUCLEOTIDE SEQUENCE</scope>
    <source>
        <strain evidence="6">Adult_tree_wgs_1</strain>
        <tissue evidence="6">Leaves</tissue>
    </source>
</reference>
<accession>A0A834LF30</accession>
<dbReference type="InterPro" id="IPR027409">
    <property type="entry name" value="GroEL-like_apical_dom_sf"/>
</dbReference>
<dbReference type="GO" id="GO:0140662">
    <property type="term" value="F:ATP-dependent protein folding chaperone"/>
    <property type="evidence" value="ECO:0007669"/>
    <property type="project" value="InterPro"/>
</dbReference>
<keyword evidence="2" id="KW-0547">Nucleotide-binding</keyword>
<dbReference type="AlphaFoldDB" id="A0A834LF30"/>
<dbReference type="InterPro" id="IPR027413">
    <property type="entry name" value="GROEL-like_equatorial_sf"/>
</dbReference>
<dbReference type="Gene3D" id="3.30.260.10">
    <property type="entry name" value="TCP-1-like chaperonin intermediate domain"/>
    <property type="match status" value="2"/>
</dbReference>
<dbReference type="NCBIfam" id="NF009487">
    <property type="entry name" value="PRK12849.1"/>
    <property type="match status" value="1"/>
</dbReference>
<dbReference type="NCBIfam" id="NF000592">
    <property type="entry name" value="PRK00013.1"/>
    <property type="match status" value="1"/>
</dbReference>
<dbReference type="CDD" id="cd03344">
    <property type="entry name" value="GroEL"/>
    <property type="match status" value="1"/>
</dbReference>
<dbReference type="GO" id="GO:0005524">
    <property type="term" value="F:ATP binding"/>
    <property type="evidence" value="ECO:0007669"/>
    <property type="project" value="UniProtKB-KW"/>
</dbReference>
<dbReference type="Gene3D" id="3.50.7.10">
    <property type="entry name" value="GroEL"/>
    <property type="match status" value="2"/>
</dbReference>
<evidence type="ECO:0000256" key="5">
    <source>
        <dbReference type="RuleBase" id="RU000418"/>
    </source>
</evidence>
<dbReference type="SUPFAM" id="SSF54849">
    <property type="entry name" value="GroEL-intermediate domain like"/>
    <property type="match status" value="2"/>
</dbReference>
<protein>
    <submittedName>
        <fullName evidence="6">Uncharacterized protein</fullName>
    </submittedName>
</protein>
<evidence type="ECO:0000256" key="3">
    <source>
        <dbReference type="ARBA" id="ARBA00022840"/>
    </source>
</evidence>
<dbReference type="FunFam" id="3.50.7.10:FF:000001">
    <property type="entry name" value="60 kDa chaperonin"/>
    <property type="match status" value="1"/>
</dbReference>
<proteinExistence type="inferred from homology"/>
<evidence type="ECO:0000256" key="2">
    <source>
        <dbReference type="ARBA" id="ARBA00022741"/>
    </source>
</evidence>
<dbReference type="Pfam" id="PF00118">
    <property type="entry name" value="Cpn60_TCP1"/>
    <property type="match status" value="1"/>
</dbReference>
<keyword evidence="4" id="KW-0143">Chaperone</keyword>
<sequence length="670" mass="72663">MAGSLSIVSAISSNHQTFPSFSRKTPASLLTIRAMAKDLYLNRDGSATKKLLAGVDLVANLVGVTLGPKGRNVVLQNKYGPPKIVNDGETVLKEIELEDPLENVGVKLVRQAGAKTNDLAGDGCTTSIVLARGLIAEGAKVTAAGMNPIQISRGIGKTAKALISELKLMSREVEDHELADVAAVSAGNDYAVGNMISEALRQVGRRGFVTIEKGNCAENALKIVEGMQFDRGYLSPYFVTDRRKMIVELHDCKLLLVDGKITNPKEMFKLLDSAVKEEYPIVIVAEGIEQEALAPVIRNKLRGVLKAAAIKAPAFGERKSHYLDDIATLTGGTVIRDEMGFTLEKAGKEVLGTATKVVITKDSTLIVTDGSTQPAVKQRVSQLQNLVKVDRISSVLFMLSDIFHGFLEKTDKLRLSFQNTEENFQKKILNERIARLSGGIAILQVGAQTQVELKDKQLRIEDALNATKAAIEEGIVVGGGCSFLRLSLKVDQVKEQLENDEQKIGAEIFKRALTYPIKQIARNSGVNGNVVIEKVLSHDEPTYGYNAARDSYEDLMAAGIIDPSKVVRCCLEHATSVARTFLTADAVVVDIKEPLPPLPPLRTRKPMPTSGSKSLSITSVPSSLACESSILHDVPWYQIDLAAHCINKKLAAFFRGKEASIVKRTESKVL</sequence>
<evidence type="ECO:0000313" key="6">
    <source>
        <dbReference type="EMBL" id="KAF7132393.1"/>
    </source>
</evidence>
<dbReference type="PRINTS" id="PR00298">
    <property type="entry name" value="CHAPERONIN60"/>
</dbReference>
<evidence type="ECO:0000313" key="7">
    <source>
        <dbReference type="Proteomes" id="UP000626092"/>
    </source>
</evidence>
<organism evidence="6 7">
    <name type="scientific">Rhododendron simsii</name>
    <name type="common">Sims's rhododendron</name>
    <dbReference type="NCBI Taxonomy" id="118357"/>
    <lineage>
        <taxon>Eukaryota</taxon>
        <taxon>Viridiplantae</taxon>
        <taxon>Streptophyta</taxon>
        <taxon>Embryophyta</taxon>
        <taxon>Tracheophyta</taxon>
        <taxon>Spermatophyta</taxon>
        <taxon>Magnoliopsida</taxon>
        <taxon>eudicotyledons</taxon>
        <taxon>Gunneridae</taxon>
        <taxon>Pentapetalae</taxon>
        <taxon>asterids</taxon>
        <taxon>Ericales</taxon>
        <taxon>Ericaceae</taxon>
        <taxon>Ericoideae</taxon>
        <taxon>Rhodoreae</taxon>
        <taxon>Rhododendron</taxon>
    </lineage>
</organism>
<keyword evidence="3" id="KW-0067">ATP-binding</keyword>
<dbReference type="OrthoDB" id="1733909at2759"/>
<dbReference type="SUPFAM" id="SSF52029">
    <property type="entry name" value="GroEL apical domain-like"/>
    <property type="match status" value="1"/>
</dbReference>
<dbReference type="InterPro" id="IPR018370">
    <property type="entry name" value="Chaperonin_Cpn60_CS"/>
</dbReference>
<name>A0A834LF30_RHOSS</name>
<dbReference type="PANTHER" id="PTHR45633">
    <property type="entry name" value="60 KDA HEAT SHOCK PROTEIN, MITOCHONDRIAL"/>
    <property type="match status" value="1"/>
</dbReference>
<dbReference type="PROSITE" id="PS00296">
    <property type="entry name" value="CHAPERONINS_CPN60"/>
    <property type="match status" value="1"/>
</dbReference>
<dbReference type="GO" id="GO:0042026">
    <property type="term" value="P:protein refolding"/>
    <property type="evidence" value="ECO:0007669"/>
    <property type="project" value="InterPro"/>
</dbReference>
<evidence type="ECO:0000256" key="4">
    <source>
        <dbReference type="ARBA" id="ARBA00023186"/>
    </source>
</evidence>
<evidence type="ECO:0000256" key="1">
    <source>
        <dbReference type="ARBA" id="ARBA00006607"/>
    </source>
</evidence>
<comment type="caution">
    <text evidence="6">The sequence shown here is derived from an EMBL/GenBank/DDBJ whole genome shotgun (WGS) entry which is preliminary data.</text>
</comment>